<dbReference type="EMBL" id="BKCP01004683">
    <property type="protein sequence ID" value="GER33159.1"/>
    <property type="molecule type" value="Genomic_DNA"/>
</dbReference>
<protein>
    <submittedName>
        <fullName evidence="2">VQ motif-containing protein</fullName>
    </submittedName>
</protein>
<feature type="domain" description="VQ" evidence="1">
    <location>
        <begin position="81"/>
        <end position="106"/>
    </location>
</feature>
<dbReference type="InterPro" id="IPR039609">
    <property type="entry name" value="VQ_15/22"/>
</dbReference>
<sequence>MSDQIHNYSEWEQYLYQGFPLDDHTNLYNTTTNYNEVPLVSNQIVAGNNSTFYASEMANLQVSSPGKAKRARRAKNSQSAHPTTFLNASITNFRALVQQHTGCHTNEHSTPKGPITLCFASSPENTHAYSNHGRF</sequence>
<evidence type="ECO:0000259" key="1">
    <source>
        <dbReference type="Pfam" id="PF05678"/>
    </source>
</evidence>
<dbReference type="Pfam" id="PF05678">
    <property type="entry name" value="VQ"/>
    <property type="match status" value="1"/>
</dbReference>
<name>A0A5A7PK73_STRAF</name>
<reference evidence="3" key="1">
    <citation type="journal article" date="2019" name="Curr. Biol.">
        <title>Genome Sequence of Striga asiatica Provides Insight into the Evolution of Plant Parasitism.</title>
        <authorList>
            <person name="Yoshida S."/>
            <person name="Kim S."/>
            <person name="Wafula E.K."/>
            <person name="Tanskanen J."/>
            <person name="Kim Y.M."/>
            <person name="Honaas L."/>
            <person name="Yang Z."/>
            <person name="Spallek T."/>
            <person name="Conn C.E."/>
            <person name="Ichihashi Y."/>
            <person name="Cheong K."/>
            <person name="Cui S."/>
            <person name="Der J.P."/>
            <person name="Gundlach H."/>
            <person name="Jiao Y."/>
            <person name="Hori C."/>
            <person name="Ishida J.K."/>
            <person name="Kasahara H."/>
            <person name="Kiba T."/>
            <person name="Kim M.S."/>
            <person name="Koo N."/>
            <person name="Laohavisit A."/>
            <person name="Lee Y.H."/>
            <person name="Lumba S."/>
            <person name="McCourt P."/>
            <person name="Mortimer J.C."/>
            <person name="Mutuku J.M."/>
            <person name="Nomura T."/>
            <person name="Sasaki-Sekimoto Y."/>
            <person name="Seto Y."/>
            <person name="Wang Y."/>
            <person name="Wakatake T."/>
            <person name="Sakakibara H."/>
            <person name="Demura T."/>
            <person name="Yamaguchi S."/>
            <person name="Yoneyama K."/>
            <person name="Manabe R.I."/>
            <person name="Nelson D.C."/>
            <person name="Schulman A.H."/>
            <person name="Timko M.P."/>
            <person name="dePamphilis C.W."/>
            <person name="Choi D."/>
            <person name="Shirasu K."/>
        </authorList>
    </citation>
    <scope>NUCLEOTIDE SEQUENCE [LARGE SCALE GENOMIC DNA]</scope>
    <source>
        <strain evidence="3">cv. UVA1</strain>
    </source>
</reference>
<dbReference type="InterPro" id="IPR008889">
    <property type="entry name" value="VQ"/>
</dbReference>
<dbReference type="Proteomes" id="UP000325081">
    <property type="component" value="Unassembled WGS sequence"/>
</dbReference>
<evidence type="ECO:0000313" key="3">
    <source>
        <dbReference type="Proteomes" id="UP000325081"/>
    </source>
</evidence>
<gene>
    <name evidence="2" type="ORF">STAS_09284</name>
</gene>
<organism evidence="2 3">
    <name type="scientific">Striga asiatica</name>
    <name type="common">Asiatic witchweed</name>
    <name type="synonym">Buchnera asiatica</name>
    <dbReference type="NCBI Taxonomy" id="4170"/>
    <lineage>
        <taxon>Eukaryota</taxon>
        <taxon>Viridiplantae</taxon>
        <taxon>Streptophyta</taxon>
        <taxon>Embryophyta</taxon>
        <taxon>Tracheophyta</taxon>
        <taxon>Spermatophyta</taxon>
        <taxon>Magnoliopsida</taxon>
        <taxon>eudicotyledons</taxon>
        <taxon>Gunneridae</taxon>
        <taxon>Pentapetalae</taxon>
        <taxon>asterids</taxon>
        <taxon>lamiids</taxon>
        <taxon>Lamiales</taxon>
        <taxon>Orobanchaceae</taxon>
        <taxon>Buchnereae</taxon>
        <taxon>Striga</taxon>
    </lineage>
</organism>
<dbReference type="AlphaFoldDB" id="A0A5A7PK73"/>
<accession>A0A5A7PK73</accession>
<dbReference type="PANTHER" id="PTHR33179">
    <property type="entry name" value="VQ MOTIF-CONTAINING PROTEIN"/>
    <property type="match status" value="1"/>
</dbReference>
<proteinExistence type="predicted"/>
<comment type="caution">
    <text evidence="2">The sequence shown here is derived from an EMBL/GenBank/DDBJ whole genome shotgun (WGS) entry which is preliminary data.</text>
</comment>
<dbReference type="PANTHER" id="PTHR33179:SF81">
    <property type="entry name" value="VQ MOTIF-CONTAINING PROTEIN 22-LIKE"/>
    <property type="match status" value="1"/>
</dbReference>
<dbReference type="OrthoDB" id="1726347at2759"/>
<keyword evidence="3" id="KW-1185">Reference proteome</keyword>
<evidence type="ECO:0000313" key="2">
    <source>
        <dbReference type="EMBL" id="GER33159.1"/>
    </source>
</evidence>